<sequence length="172" mass="18949">MKITDGNRRDIEEIREALKGDGFVPQIKKRMGEDVMTKAVKQLADWLLTEPNDGNPLCFAGPPEPAVLGLSRVKMRSVTGTEWTLIAGLQEGWLTAEQRAANFWRIAKLERAEVAREDDAQVDALLVLEMIAADDDFARSNGQPLLTPGVRIDLDAALIKAGRKEAPVRTGE</sequence>
<dbReference type="RefSeq" id="WP_072438883.1">
    <property type="nucleotide sequence ID" value="NZ_QJJY01000001.1"/>
</dbReference>
<gene>
    <name evidence="1" type="ORF">NA66_1001730</name>
</gene>
<comment type="caution">
    <text evidence="1">The sequence shown here is derived from an EMBL/GenBank/DDBJ whole genome shotgun (WGS) entry which is preliminary data.</text>
</comment>
<dbReference type="EMBL" id="QJJY01000001">
    <property type="protein sequence ID" value="PXX41120.1"/>
    <property type="molecule type" value="Genomic_DNA"/>
</dbReference>
<evidence type="ECO:0000313" key="1">
    <source>
        <dbReference type="EMBL" id="PXX41120.1"/>
    </source>
</evidence>
<name>A0A318J366_BURPY</name>
<protein>
    <submittedName>
        <fullName evidence="1">Uncharacterized protein</fullName>
    </submittedName>
</protein>
<accession>A0A318J366</accession>
<organism evidence="1 2">
    <name type="scientific">Burkholderia pyrrocinia</name>
    <name type="common">Pseudomonas pyrrocinia</name>
    <dbReference type="NCBI Taxonomy" id="60550"/>
    <lineage>
        <taxon>Bacteria</taxon>
        <taxon>Pseudomonadati</taxon>
        <taxon>Pseudomonadota</taxon>
        <taxon>Betaproteobacteria</taxon>
        <taxon>Burkholderiales</taxon>
        <taxon>Burkholderiaceae</taxon>
        <taxon>Burkholderia</taxon>
        <taxon>Burkholderia cepacia complex</taxon>
    </lineage>
</organism>
<reference evidence="1 2" key="1">
    <citation type="submission" date="2018-05" db="EMBL/GenBank/DDBJ databases">
        <title>Comparative genomics of bacterial root endophytes of switchgrass collected from native prairies over two seasons.</title>
        <authorList>
            <person name="Tang Y."/>
        </authorList>
    </citation>
    <scope>NUCLEOTIDE SEQUENCE [LARGE SCALE GENOMIC DNA]</scope>
    <source>
        <strain evidence="1 2">NFIX32</strain>
    </source>
</reference>
<dbReference type="AlphaFoldDB" id="A0A318J366"/>
<dbReference type="Proteomes" id="UP000247755">
    <property type="component" value="Unassembled WGS sequence"/>
</dbReference>
<proteinExistence type="predicted"/>
<evidence type="ECO:0000313" key="2">
    <source>
        <dbReference type="Proteomes" id="UP000247755"/>
    </source>
</evidence>